<reference evidence="6 7" key="1">
    <citation type="journal article" date="2018" name="Sci. Rep.">
        <title>Genomic signatures of local adaptation to the degree of environmental predictability in rotifers.</title>
        <authorList>
            <person name="Franch-Gras L."/>
            <person name="Hahn C."/>
            <person name="Garcia-Roger E.M."/>
            <person name="Carmona M.J."/>
            <person name="Serra M."/>
            <person name="Gomez A."/>
        </authorList>
    </citation>
    <scope>NUCLEOTIDE SEQUENCE [LARGE SCALE GENOMIC DNA]</scope>
    <source>
        <strain evidence="6">HYR1</strain>
    </source>
</reference>
<proteinExistence type="inferred from homology"/>
<feature type="region of interest" description="Disordered" evidence="5">
    <location>
        <begin position="399"/>
        <end position="421"/>
    </location>
</feature>
<dbReference type="PANTHER" id="PTHR15111">
    <property type="entry name" value="RNA POLYMERASE II SUBUNIT 5-MEDIATING PROTEIN NNX3"/>
    <property type="match status" value="1"/>
</dbReference>
<sequence length="421" mass="49631">MSGNFEKLEHFVRLQKEQENYMQLCLQKINNWQKFKDDYLNLKSRLETLPHELRYQVTIPISKVAFMQGRLINTNEILVLLGDNWFAEKSAKQACDVIDRRLLNINKFLEDLDKEKQNLTEQINWTQNLLKEKEQYVNIEEKYEEVETAQTKKSLSEEEKKEIRRKLQEKALKTSLELESELKNNLKSLYKPKVESDEEEEEAEVENKNENFMQKLKEDIKKLDIGEKFVEDESLRDLMSEYDKSVDRDNNLKIEKSLKKQVKWSDANENREKNKDIQDDDEDDLSDGQTETEEEINQHLEPIRIEIKHTKGETIEEFDRKLKFSRDKAEINSPADIYNLFRKPKSILKQTSSFDAAQQAFEPESVKIEPKNAKLEKFEPQKAFTGEIVEKNVSVIQTGMGESESKKPVSKFKASKFSQNK</sequence>
<feature type="region of interest" description="Disordered" evidence="5">
    <location>
        <begin position="259"/>
        <end position="301"/>
    </location>
</feature>
<dbReference type="GO" id="GO:0003714">
    <property type="term" value="F:transcription corepressor activity"/>
    <property type="evidence" value="ECO:0007669"/>
    <property type="project" value="TreeGrafter"/>
</dbReference>
<comment type="caution">
    <text evidence="6">The sequence shown here is derived from an EMBL/GenBank/DDBJ whole genome shotgun (WGS) entry which is preliminary data.</text>
</comment>
<dbReference type="GO" id="GO:0003682">
    <property type="term" value="F:chromatin binding"/>
    <property type="evidence" value="ECO:0007669"/>
    <property type="project" value="TreeGrafter"/>
</dbReference>
<keyword evidence="7" id="KW-1185">Reference proteome</keyword>
<dbReference type="OrthoDB" id="21413at2759"/>
<accession>A0A3M7SAN6</accession>
<dbReference type="InterPro" id="IPR052255">
    <property type="entry name" value="RNA_pol_II_subunit5-mediator"/>
</dbReference>
<evidence type="ECO:0000256" key="4">
    <source>
        <dbReference type="SAM" id="Coils"/>
    </source>
</evidence>
<evidence type="ECO:0000313" key="7">
    <source>
        <dbReference type="Proteomes" id="UP000276133"/>
    </source>
</evidence>
<comment type="subcellular location">
    <subcellularLocation>
        <location evidence="1">Nucleus</location>
    </subcellularLocation>
</comment>
<feature type="coiled-coil region" evidence="4">
    <location>
        <begin position="102"/>
        <end position="166"/>
    </location>
</feature>
<dbReference type="Pfam" id="PF02996">
    <property type="entry name" value="Prefoldin"/>
    <property type="match status" value="1"/>
</dbReference>
<evidence type="ECO:0000256" key="5">
    <source>
        <dbReference type="SAM" id="MobiDB-lite"/>
    </source>
</evidence>
<keyword evidence="2" id="KW-0539">Nucleus</keyword>
<evidence type="ECO:0000256" key="1">
    <source>
        <dbReference type="ARBA" id="ARBA00004123"/>
    </source>
</evidence>
<dbReference type="EMBL" id="REGN01001733">
    <property type="protein sequence ID" value="RNA32864.1"/>
    <property type="molecule type" value="Genomic_DNA"/>
</dbReference>
<dbReference type="CDD" id="cd23159">
    <property type="entry name" value="Prefoldin_URI1"/>
    <property type="match status" value="1"/>
</dbReference>
<protein>
    <submittedName>
        <fullName evidence="6">Unconventional prefoldin RPB5 interactor-like</fullName>
    </submittedName>
</protein>
<dbReference type="STRING" id="10195.A0A3M7SAN6"/>
<evidence type="ECO:0000256" key="3">
    <source>
        <dbReference type="ARBA" id="ARBA00038295"/>
    </source>
</evidence>
<gene>
    <name evidence="6" type="ORF">BpHYR1_049542</name>
</gene>
<keyword evidence="4" id="KW-0175">Coiled coil</keyword>
<comment type="similarity">
    <text evidence="3">Belongs to the RNA polymerase II subunit 5-mediating protein family.</text>
</comment>
<dbReference type="Gene3D" id="1.10.287.370">
    <property type="match status" value="1"/>
</dbReference>
<feature type="compositionally biased region" description="Basic and acidic residues" evidence="5">
    <location>
        <begin position="266"/>
        <end position="277"/>
    </location>
</feature>
<dbReference type="GO" id="GO:0005634">
    <property type="term" value="C:nucleus"/>
    <property type="evidence" value="ECO:0007669"/>
    <property type="project" value="UniProtKB-SubCell"/>
</dbReference>
<organism evidence="6 7">
    <name type="scientific">Brachionus plicatilis</name>
    <name type="common">Marine rotifer</name>
    <name type="synonym">Brachionus muelleri</name>
    <dbReference type="NCBI Taxonomy" id="10195"/>
    <lineage>
        <taxon>Eukaryota</taxon>
        <taxon>Metazoa</taxon>
        <taxon>Spiralia</taxon>
        <taxon>Gnathifera</taxon>
        <taxon>Rotifera</taxon>
        <taxon>Eurotatoria</taxon>
        <taxon>Monogononta</taxon>
        <taxon>Pseudotrocha</taxon>
        <taxon>Ploima</taxon>
        <taxon>Brachionidae</taxon>
        <taxon>Brachionus</taxon>
    </lineage>
</organism>
<dbReference type="Proteomes" id="UP000276133">
    <property type="component" value="Unassembled WGS sequence"/>
</dbReference>
<dbReference type="GO" id="GO:0000122">
    <property type="term" value="P:negative regulation of transcription by RNA polymerase II"/>
    <property type="evidence" value="ECO:0007669"/>
    <property type="project" value="TreeGrafter"/>
</dbReference>
<dbReference type="InterPro" id="IPR004127">
    <property type="entry name" value="Prefoldin_subunit_alpha"/>
</dbReference>
<dbReference type="AlphaFoldDB" id="A0A3M7SAN6"/>
<dbReference type="SUPFAM" id="SSF46579">
    <property type="entry name" value="Prefoldin"/>
    <property type="match status" value="1"/>
</dbReference>
<dbReference type="InterPro" id="IPR009053">
    <property type="entry name" value="Prefoldin"/>
</dbReference>
<feature type="region of interest" description="Disordered" evidence="5">
    <location>
        <begin position="192"/>
        <end position="212"/>
    </location>
</feature>
<evidence type="ECO:0000256" key="2">
    <source>
        <dbReference type="ARBA" id="ARBA00023242"/>
    </source>
</evidence>
<name>A0A3M7SAN6_BRAPC</name>
<evidence type="ECO:0000313" key="6">
    <source>
        <dbReference type="EMBL" id="RNA32864.1"/>
    </source>
</evidence>
<dbReference type="GO" id="GO:0019212">
    <property type="term" value="F:phosphatase inhibitor activity"/>
    <property type="evidence" value="ECO:0007669"/>
    <property type="project" value="TreeGrafter"/>
</dbReference>
<dbReference type="PANTHER" id="PTHR15111:SF0">
    <property type="entry name" value="UNCONVENTIONAL PREFOLDIN RPB5 INTERACTOR 1"/>
    <property type="match status" value="1"/>
</dbReference>
<feature type="compositionally biased region" description="Acidic residues" evidence="5">
    <location>
        <begin position="278"/>
        <end position="295"/>
    </location>
</feature>